<sequence length="626" mass="71127">MDKQQKQRTIENEKKWKHFLSSIKRVHNFQTNNVCINSKINTKCLANEFANKLLKKKGGFIEISGSKNTMETYKHFNVKEPQTQPHNMDFNDRNQVGMSRADTWPKERSKYIEPYNISDTDSARRQLSFETTKTIVCDSSDEEMSPSILKPIPSEKLGYHWKSQPRFDIPNEIDLSPSKKIKFEKELFADKTMESRTEQATGSSKEVQEKYEQEKEATELDNNEPGATSMSEDNMSSHVGNVKINRKIDIVTNPTSIKSDIDNSYRDTVRRIEKSTDFSEAPEMGMDGSTEPGANTVIAVQEENRKVTTKNKVDNRPVTLQVSADDIFHIKANFEINRLRDRNENIPKSKKSDIDKSCSKWTIPNIAEYFDFDKSVRKIEMPTYFAIGAEKVSENIQLELIQKLQVFKSVQKHKSKQNNDKEIISHLKSLTATECGSRLVLDALLIPLCASLGLNIEVDKNINCNFLPNCRFDYCITKGDKLIGCVETKSIKSLNDSAVAQALLQLLILQTNLLRVDDPLTTKCPLFAIVTGGHRFVYIQLQESVFKFEHEGEKCKVREIAHEDDVKCIFEQIGYLMNEATAALKGTNLGSCTVIETNSTSSNNLVPNVINLDDQNSENPHIIVID</sequence>
<dbReference type="OrthoDB" id="6159521at2759"/>
<name>A0A8S3S118_MYTED</name>
<gene>
    <name evidence="2" type="ORF">MEDL_26839</name>
</gene>
<evidence type="ECO:0000313" key="2">
    <source>
        <dbReference type="EMBL" id="CAG2212865.1"/>
    </source>
</evidence>
<evidence type="ECO:0000256" key="1">
    <source>
        <dbReference type="SAM" id="MobiDB-lite"/>
    </source>
</evidence>
<keyword evidence="3" id="KW-1185">Reference proteome</keyword>
<feature type="compositionally biased region" description="Basic and acidic residues" evidence="1">
    <location>
        <begin position="206"/>
        <end position="218"/>
    </location>
</feature>
<dbReference type="EMBL" id="CAJPWZ010001318">
    <property type="protein sequence ID" value="CAG2212865.1"/>
    <property type="molecule type" value="Genomic_DNA"/>
</dbReference>
<protein>
    <submittedName>
        <fullName evidence="2">Uncharacterized protein</fullName>
    </submittedName>
</protein>
<feature type="region of interest" description="Disordered" evidence="1">
    <location>
        <begin position="192"/>
        <end position="236"/>
    </location>
</feature>
<dbReference type="Proteomes" id="UP000683360">
    <property type="component" value="Unassembled WGS sequence"/>
</dbReference>
<proteinExistence type="predicted"/>
<evidence type="ECO:0000313" key="3">
    <source>
        <dbReference type="Proteomes" id="UP000683360"/>
    </source>
</evidence>
<accession>A0A8S3S118</accession>
<comment type="caution">
    <text evidence="2">The sequence shown here is derived from an EMBL/GenBank/DDBJ whole genome shotgun (WGS) entry which is preliminary data.</text>
</comment>
<feature type="compositionally biased region" description="Polar residues" evidence="1">
    <location>
        <begin position="225"/>
        <end position="236"/>
    </location>
</feature>
<reference evidence="2" key="1">
    <citation type="submission" date="2021-03" db="EMBL/GenBank/DDBJ databases">
        <authorList>
            <person name="Bekaert M."/>
        </authorList>
    </citation>
    <scope>NUCLEOTIDE SEQUENCE</scope>
</reference>
<organism evidence="2 3">
    <name type="scientific">Mytilus edulis</name>
    <name type="common">Blue mussel</name>
    <dbReference type="NCBI Taxonomy" id="6550"/>
    <lineage>
        <taxon>Eukaryota</taxon>
        <taxon>Metazoa</taxon>
        <taxon>Spiralia</taxon>
        <taxon>Lophotrochozoa</taxon>
        <taxon>Mollusca</taxon>
        <taxon>Bivalvia</taxon>
        <taxon>Autobranchia</taxon>
        <taxon>Pteriomorphia</taxon>
        <taxon>Mytilida</taxon>
        <taxon>Mytiloidea</taxon>
        <taxon>Mytilidae</taxon>
        <taxon>Mytilinae</taxon>
        <taxon>Mytilus</taxon>
    </lineage>
</organism>
<dbReference type="AlphaFoldDB" id="A0A8S3S118"/>